<comment type="similarity">
    <text evidence="4">Belongs to the zinc-containing alcohol dehydrogenase family.</text>
</comment>
<evidence type="ECO:0000256" key="4">
    <source>
        <dbReference type="RuleBase" id="RU361277"/>
    </source>
</evidence>
<dbReference type="SUPFAM" id="SSF50129">
    <property type="entry name" value="GroES-like"/>
    <property type="match status" value="1"/>
</dbReference>
<dbReference type="Gene3D" id="3.40.50.720">
    <property type="entry name" value="NAD(P)-binding Rossmann-like Domain"/>
    <property type="match status" value="1"/>
</dbReference>
<evidence type="ECO:0000256" key="1">
    <source>
        <dbReference type="ARBA" id="ARBA00022723"/>
    </source>
</evidence>
<evidence type="ECO:0000259" key="5">
    <source>
        <dbReference type="Pfam" id="PF00107"/>
    </source>
</evidence>
<dbReference type="Pfam" id="PF00107">
    <property type="entry name" value="ADH_zinc_N"/>
    <property type="match status" value="1"/>
</dbReference>
<dbReference type="InterPro" id="IPR002328">
    <property type="entry name" value="ADH_Zn_CS"/>
</dbReference>
<dbReference type="Pfam" id="PF08240">
    <property type="entry name" value="ADH_N"/>
    <property type="match status" value="1"/>
</dbReference>
<evidence type="ECO:0000313" key="8">
    <source>
        <dbReference type="Proteomes" id="UP000054911"/>
    </source>
</evidence>
<keyword evidence="2 4" id="KW-0862">Zinc</keyword>
<feature type="domain" description="Alcohol dehydrogenase-like N-terminal" evidence="6">
    <location>
        <begin position="43"/>
        <end position="159"/>
    </location>
</feature>
<dbReference type="InterPro" id="IPR013149">
    <property type="entry name" value="ADH-like_C"/>
</dbReference>
<keyword evidence="3" id="KW-0560">Oxidoreductase</keyword>
<evidence type="ECO:0000256" key="3">
    <source>
        <dbReference type="ARBA" id="ARBA00023002"/>
    </source>
</evidence>
<proteinExistence type="inferred from homology"/>
<sequence length="380" mass="41069">MSMNEAYRHSESSRTFKAAVAVEPSRTEIQTFERPAVTASTGLLRVAITGVCGSDGPYYRQLPQSRGPLILGHETVGHIEEAGELARARWGLKEGDYVALEEYVPCGHCEYCLSNEFRLCDATDWRLNGLRYGATGLRTAPSFWGGFSQYQYLQLNTVFHRVPSSVAPKHAALALPLGNGIEWAYLQGGAGPGQAVVIQGPGQQGLSCVVAAREAGAAKIIVTGLSTKTDRERLELAKRLGAHHAIEVDQEDVLERVADLTGGAMADLVIDCASGGPSTVTSAIQLARKRGTVVLGGQKRMPIPEFNSDMIIARFLTVKGMRGHSYQSVELALQLIAANRHDVTRMSTHTFGLDDTDLALRTLQGEGVEGAIHMTIDPWK</sequence>
<dbReference type="SUPFAM" id="SSF51735">
    <property type="entry name" value="NAD(P)-binding Rossmann-fold domains"/>
    <property type="match status" value="1"/>
</dbReference>
<dbReference type="InterPro" id="IPR013154">
    <property type="entry name" value="ADH-like_N"/>
</dbReference>
<dbReference type="PANTHER" id="PTHR43401">
    <property type="entry name" value="L-THREONINE 3-DEHYDROGENASE"/>
    <property type="match status" value="1"/>
</dbReference>
<accession>A0A157ZHP3</accession>
<protein>
    <submittedName>
        <fullName evidence="7">Alcohol dehydrogenase</fullName>
    </submittedName>
</protein>
<reference evidence="7" key="1">
    <citation type="submission" date="2016-01" db="EMBL/GenBank/DDBJ databases">
        <authorList>
            <person name="Peeters C."/>
        </authorList>
    </citation>
    <scope>NUCLEOTIDE SEQUENCE [LARGE SCALE GENOMIC DNA]</scope>
    <source>
        <strain evidence="7">LMG 29323</strain>
    </source>
</reference>
<evidence type="ECO:0000256" key="2">
    <source>
        <dbReference type="ARBA" id="ARBA00022833"/>
    </source>
</evidence>
<dbReference type="InterPro" id="IPR036291">
    <property type="entry name" value="NAD(P)-bd_dom_sf"/>
</dbReference>
<dbReference type="InterPro" id="IPR011032">
    <property type="entry name" value="GroES-like_sf"/>
</dbReference>
<comment type="cofactor">
    <cofactor evidence="4">
        <name>Zn(2+)</name>
        <dbReference type="ChEBI" id="CHEBI:29105"/>
    </cofactor>
</comment>
<dbReference type="AlphaFoldDB" id="A0A157ZHP3"/>
<dbReference type="STRING" id="1777141.AWB80_00836"/>
<dbReference type="PANTHER" id="PTHR43401:SF2">
    <property type="entry name" value="L-THREONINE 3-DEHYDROGENASE"/>
    <property type="match status" value="1"/>
</dbReference>
<dbReference type="GO" id="GO:0008270">
    <property type="term" value="F:zinc ion binding"/>
    <property type="evidence" value="ECO:0007669"/>
    <property type="project" value="InterPro"/>
</dbReference>
<dbReference type="PROSITE" id="PS00059">
    <property type="entry name" value="ADH_ZINC"/>
    <property type="match status" value="1"/>
</dbReference>
<evidence type="ECO:0000259" key="6">
    <source>
        <dbReference type="Pfam" id="PF08240"/>
    </source>
</evidence>
<dbReference type="EMBL" id="FCOE02000002">
    <property type="protein sequence ID" value="SAK45048.1"/>
    <property type="molecule type" value="Genomic_DNA"/>
</dbReference>
<keyword evidence="8" id="KW-1185">Reference proteome</keyword>
<dbReference type="Proteomes" id="UP000054911">
    <property type="component" value="Unassembled WGS sequence"/>
</dbReference>
<dbReference type="GO" id="GO:0016491">
    <property type="term" value="F:oxidoreductase activity"/>
    <property type="evidence" value="ECO:0007669"/>
    <property type="project" value="UniProtKB-KW"/>
</dbReference>
<evidence type="ECO:0000313" key="7">
    <source>
        <dbReference type="EMBL" id="SAK45048.1"/>
    </source>
</evidence>
<feature type="domain" description="Alcohol dehydrogenase-like C-terminal" evidence="5">
    <location>
        <begin position="205"/>
        <end position="337"/>
    </location>
</feature>
<comment type="caution">
    <text evidence="7">The sequence shown here is derived from an EMBL/GenBank/DDBJ whole genome shotgun (WGS) entry which is preliminary data.</text>
</comment>
<dbReference type="InterPro" id="IPR050129">
    <property type="entry name" value="Zn_alcohol_dh"/>
</dbReference>
<organism evidence="7 8">
    <name type="scientific">Caballeronia pedi</name>
    <dbReference type="NCBI Taxonomy" id="1777141"/>
    <lineage>
        <taxon>Bacteria</taxon>
        <taxon>Pseudomonadati</taxon>
        <taxon>Pseudomonadota</taxon>
        <taxon>Betaproteobacteria</taxon>
        <taxon>Burkholderiales</taxon>
        <taxon>Burkholderiaceae</taxon>
        <taxon>Caballeronia</taxon>
    </lineage>
</organism>
<name>A0A157ZHP3_9BURK</name>
<dbReference type="Gene3D" id="3.90.180.10">
    <property type="entry name" value="Medium-chain alcohol dehydrogenases, catalytic domain"/>
    <property type="match status" value="1"/>
</dbReference>
<dbReference type="RefSeq" id="WP_244206386.1">
    <property type="nucleotide sequence ID" value="NZ_FCOE02000002.1"/>
</dbReference>
<keyword evidence="1 4" id="KW-0479">Metal-binding</keyword>
<gene>
    <name evidence="7" type="ORF">AWB80_00836</name>
</gene>